<evidence type="ECO:0000256" key="2">
    <source>
        <dbReference type="SAM" id="Phobius"/>
    </source>
</evidence>
<organism evidence="3 4">
    <name type="scientific">Methylophilus glucosoxydans</name>
    <dbReference type="NCBI Taxonomy" id="752553"/>
    <lineage>
        <taxon>Bacteria</taxon>
        <taxon>Pseudomonadati</taxon>
        <taxon>Pseudomonadota</taxon>
        <taxon>Betaproteobacteria</taxon>
        <taxon>Nitrosomonadales</taxon>
        <taxon>Methylophilaceae</taxon>
        <taxon>Methylophilus</taxon>
    </lineage>
</organism>
<name>A0ABW3GH36_9PROT</name>
<comment type="caution">
    <text evidence="3">The sequence shown here is derived from an EMBL/GenBank/DDBJ whole genome shotgun (WGS) entry which is preliminary data.</text>
</comment>
<feature type="region of interest" description="Disordered" evidence="1">
    <location>
        <begin position="58"/>
        <end position="82"/>
    </location>
</feature>
<feature type="transmembrane region" description="Helical" evidence="2">
    <location>
        <begin position="20"/>
        <end position="39"/>
    </location>
</feature>
<dbReference type="EMBL" id="JBHTJW010000002">
    <property type="protein sequence ID" value="MFD0929703.1"/>
    <property type="molecule type" value="Genomic_DNA"/>
</dbReference>
<feature type="compositionally biased region" description="Polar residues" evidence="1">
    <location>
        <begin position="70"/>
        <end position="82"/>
    </location>
</feature>
<evidence type="ECO:0000313" key="3">
    <source>
        <dbReference type="EMBL" id="MFD0929703.1"/>
    </source>
</evidence>
<keyword evidence="2" id="KW-1133">Transmembrane helix</keyword>
<accession>A0ABW3GH36</accession>
<dbReference type="RefSeq" id="WP_194748204.1">
    <property type="nucleotide sequence ID" value="NZ_JBHTJW010000002.1"/>
</dbReference>
<sequence>MGRQQQNTVQRHSVVFKRLILSLAMLLSACVTINIYFPAAAAEKAADKVIDEVWQLPASSTAPTPPATTQDPVSPSVQEIKP</sequence>
<evidence type="ECO:0000313" key="4">
    <source>
        <dbReference type="Proteomes" id="UP001597106"/>
    </source>
</evidence>
<proteinExistence type="predicted"/>
<dbReference type="PROSITE" id="PS51257">
    <property type="entry name" value="PROKAR_LIPOPROTEIN"/>
    <property type="match status" value="1"/>
</dbReference>
<evidence type="ECO:0000256" key="1">
    <source>
        <dbReference type="SAM" id="MobiDB-lite"/>
    </source>
</evidence>
<reference evidence="4" key="1">
    <citation type="journal article" date="2019" name="Int. J. Syst. Evol. Microbiol.">
        <title>The Global Catalogue of Microorganisms (GCM) 10K type strain sequencing project: providing services to taxonomists for standard genome sequencing and annotation.</title>
        <authorList>
            <consortium name="The Broad Institute Genomics Platform"/>
            <consortium name="The Broad Institute Genome Sequencing Center for Infectious Disease"/>
            <person name="Wu L."/>
            <person name="Ma J."/>
        </authorList>
    </citation>
    <scope>NUCLEOTIDE SEQUENCE [LARGE SCALE GENOMIC DNA]</scope>
    <source>
        <strain evidence="4">CCUG 59685</strain>
    </source>
</reference>
<protein>
    <submittedName>
        <fullName evidence="3">Uncharacterized protein</fullName>
    </submittedName>
</protein>
<dbReference type="Proteomes" id="UP001597106">
    <property type="component" value="Unassembled WGS sequence"/>
</dbReference>
<keyword evidence="2" id="KW-0472">Membrane</keyword>
<keyword evidence="4" id="KW-1185">Reference proteome</keyword>
<keyword evidence="2" id="KW-0812">Transmembrane</keyword>
<gene>
    <name evidence="3" type="ORF">ACFQ1T_07925</name>
</gene>